<evidence type="ECO:0000256" key="1">
    <source>
        <dbReference type="SAM" id="MobiDB-lite"/>
    </source>
</evidence>
<proteinExistence type="predicted"/>
<name>A0ABT6PBI7_9STRE</name>
<keyword evidence="2" id="KW-1133">Transmembrane helix</keyword>
<keyword evidence="2" id="KW-0812">Transmembrane</keyword>
<gene>
    <name evidence="3" type="ORF">QEZ38_00785</name>
</gene>
<dbReference type="RefSeq" id="WP_281334682.1">
    <property type="nucleotide sequence ID" value="NZ_JARZZP010000001.1"/>
</dbReference>
<evidence type="ECO:0000313" key="4">
    <source>
        <dbReference type="Proteomes" id="UP001160991"/>
    </source>
</evidence>
<reference evidence="3" key="1">
    <citation type="submission" date="2023-04" db="EMBL/GenBank/DDBJ databases">
        <title>A new Streptococcus species isolated from the patient with bacteremia.</title>
        <authorList>
            <person name="Chen Y.-S."/>
            <person name="Lee C.-Y."/>
            <person name="Chan C.-K."/>
        </authorList>
    </citation>
    <scope>NUCLEOTIDE SEQUENCE</scope>
    <source>
        <strain evidence="3">ST22-14</strain>
    </source>
</reference>
<dbReference type="EMBL" id="JARZZP010000001">
    <property type="protein sequence ID" value="MDI1473227.1"/>
    <property type="molecule type" value="Genomic_DNA"/>
</dbReference>
<comment type="caution">
    <text evidence="3">The sequence shown here is derived from an EMBL/GenBank/DDBJ whole genome shotgun (WGS) entry which is preliminary data.</text>
</comment>
<feature type="region of interest" description="Disordered" evidence="1">
    <location>
        <begin position="186"/>
        <end position="210"/>
    </location>
</feature>
<organism evidence="3 4">
    <name type="scientific">Streptococcus taonis</name>
    <dbReference type="NCBI Taxonomy" id="3041623"/>
    <lineage>
        <taxon>Bacteria</taxon>
        <taxon>Bacillati</taxon>
        <taxon>Bacillota</taxon>
        <taxon>Bacilli</taxon>
        <taxon>Lactobacillales</taxon>
        <taxon>Streptococcaceae</taxon>
        <taxon>Streptococcus</taxon>
    </lineage>
</organism>
<feature type="transmembrane region" description="Helical" evidence="2">
    <location>
        <begin position="43"/>
        <end position="64"/>
    </location>
</feature>
<evidence type="ECO:0000256" key="2">
    <source>
        <dbReference type="SAM" id="Phobius"/>
    </source>
</evidence>
<keyword evidence="4" id="KW-1185">Reference proteome</keyword>
<accession>A0ABT6PBI7</accession>
<evidence type="ECO:0000313" key="3">
    <source>
        <dbReference type="EMBL" id="MDI1473227.1"/>
    </source>
</evidence>
<protein>
    <submittedName>
        <fullName evidence="3">Uncharacterized protein</fullName>
    </submittedName>
</protein>
<dbReference type="Proteomes" id="UP001160991">
    <property type="component" value="Unassembled WGS sequence"/>
</dbReference>
<keyword evidence="2" id="KW-0472">Membrane</keyword>
<sequence>MEEKIIKWSSKKIIWTIVLCFLELAFLLWILSFMMTYPKEAPVGLMALRLFVLFLIIIVGWILYERLRLLFSDKEYLKCTAQGFSYKPHPKKDWQFYSWGQVETFSLMRIKGGRSSRDFYTIEVHFYDKDFIKPNSLWNRLRSRFSTAKQTNVLKIPIYLLDVGLPRRVFETMSYFEREWRIQQNRQRNQNSKSKKKERFHQTSNSYRSD</sequence>
<feature type="transmembrane region" description="Helical" evidence="2">
    <location>
        <begin position="12"/>
        <end position="31"/>
    </location>
</feature>